<evidence type="ECO:0000256" key="6">
    <source>
        <dbReference type="ARBA" id="ARBA00023075"/>
    </source>
</evidence>
<sequence length="447" mass="48796">MITIKKGLDLPIAGKPAQVIHNGNVVNQVAILGEEYVGMRPSMKVREGDVVKKGQVLFEDKKNPGVIFTAPASGTITVINRGEKRVLQSVVINVEGNEQITFAKYSAEQLNTLSSEQVKQNLVESGLWTALRTRPFSKVPAIDSEPASIFVNAMDTNPLAADPAIVLKEFWQDFTNGLTVLSRLFPSKPLHLCKAGDTNIPTVDLENLQIHDFGGVHPAGLVGTHIHFIDPVGVNKTVWHINYQDVIAVGKLFTTGELYVERVISLAGPQVKEPRLIRTVIGANLSQLTQNELSAGENRVISGSVLCGQIAKGAHDYLSRYALQVSVIAEGNEKEFLGWITPQSNKYSITRTVLGHFGKKLFNFTTAENGGERAMVPIGSYERVMPLDILPTLLLRDLIVGDTDGAQALGCLELDEEDLALCSFVCPGKYEYGSILRQVLDKIEKEG</sequence>
<name>A0A0M3G875_HAEHA</name>
<dbReference type="NCBIfam" id="TIGR01936">
    <property type="entry name" value="nqrA"/>
    <property type="match status" value="1"/>
</dbReference>
<feature type="domain" description="Na(+)-translocating NADH-quinone reductase subunit A C-terminal" evidence="10">
    <location>
        <begin position="263"/>
        <end position="312"/>
    </location>
</feature>
<keyword evidence="1 8" id="KW-0813">Transport</keyword>
<evidence type="ECO:0000256" key="5">
    <source>
        <dbReference type="ARBA" id="ARBA00023065"/>
    </source>
</evidence>
<proteinExistence type="inferred from homology"/>
<protein>
    <recommendedName>
        <fullName evidence="8">Na(+)-translocating NADH-quinone reductase subunit A</fullName>
        <shortName evidence="8">Na(+)-NQR subunit A</shortName>
        <shortName evidence="8">Na(+)-translocating NQR subunit A</shortName>
        <ecNumber evidence="8">7.2.1.1</ecNumber>
    </recommendedName>
    <alternativeName>
        <fullName evidence="8">NQR complex subunit A</fullName>
    </alternativeName>
    <alternativeName>
        <fullName evidence="8">NQR-1 subunit A</fullName>
    </alternativeName>
</protein>
<dbReference type="EMBL" id="LCTK01000030">
    <property type="protein sequence ID" value="KKZ58351.1"/>
    <property type="molecule type" value="Genomic_DNA"/>
</dbReference>
<gene>
    <name evidence="8" type="primary">nqrA</name>
    <name evidence="12" type="ORF">AAX18_06595</name>
</gene>
<evidence type="ECO:0000256" key="7">
    <source>
        <dbReference type="ARBA" id="ARBA00023201"/>
    </source>
</evidence>
<dbReference type="PATRIC" id="fig|726.54.peg.1317"/>
<evidence type="ECO:0000259" key="10">
    <source>
        <dbReference type="Pfam" id="PF11973"/>
    </source>
</evidence>
<dbReference type="PANTHER" id="PTHR37839">
    <property type="entry name" value="NA(+)-TRANSLOCATING NADH-QUINONE REDUCTASE SUBUNIT A"/>
    <property type="match status" value="1"/>
</dbReference>
<dbReference type="InterPro" id="IPR056147">
    <property type="entry name" value="NQRA_N"/>
</dbReference>
<keyword evidence="7 8" id="KW-0739">Sodium transport</keyword>
<reference evidence="12 13" key="1">
    <citation type="submission" date="2015-05" db="EMBL/GenBank/DDBJ databases">
        <title>Comparative analyses of the lipooligosaccharides from nottypeable Haemophilus influenzae and Haemophilus haemolyticus.</title>
        <authorList>
            <person name="Post D.M.B."/>
            <person name="Ketterer M.R."/>
            <person name="Coffin J.E."/>
            <person name="Reinders L.M."/>
            <person name="Munson R.S.Jr."/>
            <person name="Bair T.B."/>
            <person name="Murphy T.F."/>
            <person name="Foster E."/>
            <person name="Gibson B.W."/>
            <person name="Apicella M.A."/>
        </authorList>
    </citation>
    <scope>NUCLEOTIDE SEQUENCE [LARGE SCALE GENOMIC DNA]</scope>
    <source>
        <strain evidence="12 13">11P18</strain>
    </source>
</reference>
<dbReference type="HAMAP" id="MF_00425">
    <property type="entry name" value="NqrA"/>
    <property type="match status" value="1"/>
</dbReference>
<evidence type="ECO:0000256" key="3">
    <source>
        <dbReference type="ARBA" id="ARBA00023027"/>
    </source>
</evidence>
<evidence type="ECO:0000256" key="2">
    <source>
        <dbReference type="ARBA" id="ARBA00022967"/>
    </source>
</evidence>
<evidence type="ECO:0000256" key="1">
    <source>
        <dbReference type="ARBA" id="ARBA00022448"/>
    </source>
</evidence>
<dbReference type="Pfam" id="PF05896">
    <property type="entry name" value="NQRA_N"/>
    <property type="match status" value="1"/>
</dbReference>
<dbReference type="Pfam" id="PF11973">
    <property type="entry name" value="NQRA_SLBB"/>
    <property type="match status" value="1"/>
</dbReference>
<evidence type="ECO:0000313" key="12">
    <source>
        <dbReference type="EMBL" id="KKZ58351.1"/>
    </source>
</evidence>
<comment type="function">
    <text evidence="8">NQR complex catalyzes the reduction of ubiquinone-1 to ubiquinol by two successive reactions, coupled with the transport of Na(+) ions from the cytoplasm to the periplasm. NqrA to NqrE are probably involved in the second step, the conversion of ubisemiquinone to ubiquinol.</text>
</comment>
<dbReference type="Pfam" id="PF24836">
    <property type="entry name" value="NQRA_2nd"/>
    <property type="match status" value="1"/>
</dbReference>
<dbReference type="PANTHER" id="PTHR37839:SF1">
    <property type="entry name" value="NA(+)-TRANSLOCATING NADH-QUINONE REDUCTASE SUBUNIT A"/>
    <property type="match status" value="1"/>
</dbReference>
<dbReference type="EC" id="7.2.1.1" evidence="8"/>
<comment type="caution">
    <text evidence="12">The sequence shown here is derived from an EMBL/GenBank/DDBJ whole genome shotgun (WGS) entry which is preliminary data.</text>
</comment>
<feature type="domain" description="NqrA second alpha/beta" evidence="11">
    <location>
        <begin position="113"/>
        <end position="258"/>
    </location>
</feature>
<dbReference type="Proteomes" id="UP000034750">
    <property type="component" value="Unassembled WGS sequence"/>
</dbReference>
<dbReference type="InterPro" id="IPR056148">
    <property type="entry name" value="NQRA_2nd"/>
</dbReference>
<keyword evidence="5 8" id="KW-0406">Ion transport</keyword>
<dbReference type="InterPro" id="IPR008703">
    <property type="entry name" value="NqrA"/>
</dbReference>
<evidence type="ECO:0000259" key="9">
    <source>
        <dbReference type="Pfam" id="PF05896"/>
    </source>
</evidence>
<keyword evidence="2 8" id="KW-1278">Translocase</keyword>
<keyword evidence="4 8" id="KW-0915">Sodium</keyword>
<comment type="similarity">
    <text evidence="8">Belongs to the NqrA family.</text>
</comment>
<accession>A0A0M3G875</accession>
<dbReference type="NCBIfam" id="NF003759">
    <property type="entry name" value="PRK05352.1-2"/>
    <property type="match status" value="1"/>
</dbReference>
<keyword evidence="3 8" id="KW-0520">NAD</keyword>
<comment type="subunit">
    <text evidence="8">Composed of six subunits; NqrA, NqrB, NqrC, NqrD, NqrE and NqrF.</text>
</comment>
<comment type="catalytic activity">
    <reaction evidence="8">
        <text>a ubiquinone + n Na(+)(in) + NADH + H(+) = a ubiquinol + n Na(+)(out) + NAD(+)</text>
        <dbReference type="Rhea" id="RHEA:47748"/>
        <dbReference type="Rhea" id="RHEA-COMP:9565"/>
        <dbReference type="Rhea" id="RHEA-COMP:9566"/>
        <dbReference type="ChEBI" id="CHEBI:15378"/>
        <dbReference type="ChEBI" id="CHEBI:16389"/>
        <dbReference type="ChEBI" id="CHEBI:17976"/>
        <dbReference type="ChEBI" id="CHEBI:29101"/>
        <dbReference type="ChEBI" id="CHEBI:57540"/>
        <dbReference type="ChEBI" id="CHEBI:57945"/>
        <dbReference type="EC" id="7.2.1.1"/>
    </reaction>
</comment>
<feature type="domain" description="NqrA N-terminal barrel-sandwich hybrid" evidence="9">
    <location>
        <begin position="2"/>
        <end position="95"/>
    </location>
</feature>
<dbReference type="InterPro" id="IPR022615">
    <property type="entry name" value="NqrA_C_domain"/>
</dbReference>
<dbReference type="GO" id="GO:0016655">
    <property type="term" value="F:oxidoreductase activity, acting on NAD(P)H, quinone or similar compound as acceptor"/>
    <property type="evidence" value="ECO:0007669"/>
    <property type="project" value="UniProtKB-UniRule"/>
</dbReference>
<evidence type="ECO:0000256" key="4">
    <source>
        <dbReference type="ARBA" id="ARBA00023053"/>
    </source>
</evidence>
<evidence type="ECO:0000259" key="11">
    <source>
        <dbReference type="Pfam" id="PF24836"/>
    </source>
</evidence>
<keyword evidence="6 8" id="KW-0830">Ubiquinone</keyword>
<organism evidence="12 13">
    <name type="scientific">Haemophilus haemolyticus</name>
    <dbReference type="NCBI Taxonomy" id="726"/>
    <lineage>
        <taxon>Bacteria</taxon>
        <taxon>Pseudomonadati</taxon>
        <taxon>Pseudomonadota</taxon>
        <taxon>Gammaproteobacteria</taxon>
        <taxon>Pasteurellales</taxon>
        <taxon>Pasteurellaceae</taxon>
        <taxon>Haemophilus</taxon>
    </lineage>
</organism>
<dbReference type="RefSeq" id="WP_005629172.1">
    <property type="nucleotide sequence ID" value="NZ_CP031238.1"/>
</dbReference>
<evidence type="ECO:0000256" key="8">
    <source>
        <dbReference type="HAMAP-Rule" id="MF_00425"/>
    </source>
</evidence>
<dbReference type="GO" id="GO:0006814">
    <property type="term" value="P:sodium ion transport"/>
    <property type="evidence" value="ECO:0007669"/>
    <property type="project" value="UniProtKB-UniRule"/>
</dbReference>
<evidence type="ECO:0000313" key="13">
    <source>
        <dbReference type="Proteomes" id="UP000034750"/>
    </source>
</evidence>
<dbReference type="AlphaFoldDB" id="A0A0M3G875"/>